<dbReference type="PANTHER" id="PTHR13624:SF6">
    <property type="entry name" value="EMEI"/>
    <property type="match status" value="1"/>
</dbReference>
<evidence type="ECO:0000256" key="5">
    <source>
        <dbReference type="ARBA" id="ARBA00023136"/>
    </source>
</evidence>
<dbReference type="EMBL" id="JAJSOF020000017">
    <property type="protein sequence ID" value="KAJ4439722.1"/>
    <property type="molecule type" value="Genomic_DNA"/>
</dbReference>
<feature type="signal peptide" evidence="8">
    <location>
        <begin position="1"/>
        <end position="28"/>
    </location>
</feature>
<feature type="transmembrane region" description="Helical" evidence="7">
    <location>
        <begin position="175"/>
        <end position="192"/>
    </location>
</feature>
<feature type="transmembrane region" description="Helical" evidence="7">
    <location>
        <begin position="138"/>
        <end position="155"/>
    </location>
</feature>
<proteinExistence type="inferred from homology"/>
<comment type="subcellular location">
    <subcellularLocation>
        <location evidence="1">Membrane</location>
        <topology evidence="1">Multi-pass membrane protein</topology>
    </subcellularLocation>
</comment>
<keyword evidence="8" id="KW-0732">Signal</keyword>
<protein>
    <recommendedName>
        <fullName evidence="11">Transmembrane protein 161B</fullName>
    </recommendedName>
</protein>
<evidence type="ECO:0000256" key="4">
    <source>
        <dbReference type="ARBA" id="ARBA00022989"/>
    </source>
</evidence>
<feature type="transmembrane region" description="Helical" evidence="7">
    <location>
        <begin position="348"/>
        <end position="368"/>
    </location>
</feature>
<dbReference type="Pfam" id="PF10268">
    <property type="entry name" value="Tmemb_161AB"/>
    <property type="match status" value="2"/>
</dbReference>
<evidence type="ECO:0000313" key="10">
    <source>
        <dbReference type="Proteomes" id="UP001148838"/>
    </source>
</evidence>
<keyword evidence="4 7" id="KW-1133">Transmembrane helix</keyword>
<feature type="transmembrane region" description="Helical" evidence="7">
    <location>
        <begin position="204"/>
        <end position="221"/>
    </location>
</feature>
<organism evidence="9 10">
    <name type="scientific">Periplaneta americana</name>
    <name type="common">American cockroach</name>
    <name type="synonym">Blatta americana</name>
    <dbReference type="NCBI Taxonomy" id="6978"/>
    <lineage>
        <taxon>Eukaryota</taxon>
        <taxon>Metazoa</taxon>
        <taxon>Ecdysozoa</taxon>
        <taxon>Arthropoda</taxon>
        <taxon>Hexapoda</taxon>
        <taxon>Insecta</taxon>
        <taxon>Pterygota</taxon>
        <taxon>Neoptera</taxon>
        <taxon>Polyneoptera</taxon>
        <taxon>Dictyoptera</taxon>
        <taxon>Blattodea</taxon>
        <taxon>Blattoidea</taxon>
        <taxon>Blattidae</taxon>
        <taxon>Blattinae</taxon>
        <taxon>Periplaneta</taxon>
    </lineage>
</organism>
<keyword evidence="6" id="KW-0325">Glycoprotein</keyword>
<evidence type="ECO:0000256" key="3">
    <source>
        <dbReference type="ARBA" id="ARBA00022692"/>
    </source>
</evidence>
<feature type="transmembrane region" description="Helical" evidence="7">
    <location>
        <begin position="507"/>
        <end position="525"/>
    </location>
</feature>
<reference evidence="9 10" key="1">
    <citation type="journal article" date="2022" name="Allergy">
        <title>Genome assembly and annotation of Periplaneta americana reveal a comprehensive cockroach allergen profile.</title>
        <authorList>
            <person name="Wang L."/>
            <person name="Xiong Q."/>
            <person name="Saelim N."/>
            <person name="Wang L."/>
            <person name="Nong W."/>
            <person name="Wan A.T."/>
            <person name="Shi M."/>
            <person name="Liu X."/>
            <person name="Cao Q."/>
            <person name="Hui J.H.L."/>
            <person name="Sookrung N."/>
            <person name="Leung T.F."/>
            <person name="Tungtrongchitr A."/>
            <person name="Tsui S.K.W."/>
        </authorList>
    </citation>
    <scope>NUCLEOTIDE SEQUENCE [LARGE SCALE GENOMIC DNA]</scope>
    <source>
        <strain evidence="9">PWHHKU_190912</strain>
    </source>
</reference>
<feature type="transmembrane region" description="Helical" evidence="7">
    <location>
        <begin position="259"/>
        <end position="281"/>
    </location>
</feature>
<evidence type="ECO:0008006" key="11">
    <source>
        <dbReference type="Google" id="ProtNLM"/>
    </source>
</evidence>
<evidence type="ECO:0000256" key="1">
    <source>
        <dbReference type="ARBA" id="ARBA00004141"/>
    </source>
</evidence>
<name>A0ABQ8SZR1_PERAM</name>
<accession>A0ABQ8SZR1</accession>
<dbReference type="Proteomes" id="UP001148838">
    <property type="component" value="Unassembled WGS sequence"/>
</dbReference>
<comment type="caution">
    <text evidence="9">The sequence shown here is derived from an EMBL/GenBank/DDBJ whole genome shotgun (WGS) entry which is preliminary data.</text>
</comment>
<keyword evidence="5 7" id="KW-0472">Membrane</keyword>
<feature type="transmembrane region" description="Helical" evidence="7">
    <location>
        <begin position="106"/>
        <end position="126"/>
    </location>
</feature>
<feature type="chain" id="PRO_5046930444" description="Transmembrane protein 161B" evidence="8">
    <location>
        <begin position="29"/>
        <end position="532"/>
    </location>
</feature>
<keyword evidence="10" id="KW-1185">Reference proteome</keyword>
<dbReference type="PANTHER" id="PTHR13624">
    <property type="entry name" value="RE42071P"/>
    <property type="match status" value="1"/>
</dbReference>
<evidence type="ECO:0000256" key="2">
    <source>
        <dbReference type="ARBA" id="ARBA00009706"/>
    </source>
</evidence>
<evidence type="ECO:0000256" key="8">
    <source>
        <dbReference type="SAM" id="SignalP"/>
    </source>
</evidence>
<keyword evidence="3 7" id="KW-0812">Transmembrane</keyword>
<sequence length="532" mass="60037">MALLGTQLVITLVMVSIIQKLGPHYSLARWILCSTGLVRYLYPTDEELRALAGVPKDKPKGKKGGRNVENGKTAETFHIPRNLDIELETAPVTALDVVHLKFYPEYQWLFDFAVYSSVVYILTEIYHSVSPPKDEVNLSMLWCVLVAGFAMYPLMCGISEREHLCISGNLQYMDLNFVVVFKLLLSLTLQYFQSQESVGERSTVIVTAFAYLLVAMMVLIVDERNLELGLNKAYTSFNESAAAFLETQGLDSSGPASKLVLKFFLALWCALVGALFTFPGLRMAKMHWDSLRYCSENRLQRLLLNVSFASPFVLVLLWVKPVTRDYLTSRIFHGMTAPLLTEHTFETLRLVLIVTAVVLRLMLMPIYLQAYLNMAYYRVEQQKKEAGRITNTELQKKIAAVFYYLCVVTLQYVAPLILCLYLTFMYKTLANGAKLKNTGNYSWSGLFASPTEECPASGQPTNAQFVPLPSLTGEESIRQSAQQFTLALDSLKQVFTVDVYRGVLGFATWWSCFAWFAASSLGMVYQSYFSHS</sequence>
<feature type="transmembrane region" description="Helical" evidence="7">
    <location>
        <begin position="401"/>
        <end position="424"/>
    </location>
</feature>
<evidence type="ECO:0000313" key="9">
    <source>
        <dbReference type="EMBL" id="KAJ4439722.1"/>
    </source>
</evidence>
<comment type="similarity">
    <text evidence="2">Belongs to the TMEM161 family.</text>
</comment>
<dbReference type="InterPro" id="IPR019395">
    <property type="entry name" value="Transmembrane_161A/B"/>
</dbReference>
<feature type="transmembrane region" description="Helical" evidence="7">
    <location>
        <begin position="302"/>
        <end position="319"/>
    </location>
</feature>
<gene>
    <name evidence="9" type="ORF">ANN_07850</name>
</gene>
<evidence type="ECO:0000256" key="6">
    <source>
        <dbReference type="ARBA" id="ARBA00023180"/>
    </source>
</evidence>
<evidence type="ECO:0000256" key="7">
    <source>
        <dbReference type="SAM" id="Phobius"/>
    </source>
</evidence>